<proteinExistence type="predicted"/>
<organism evidence="1 2">
    <name type="scientific">Corallococcus llansteffanensis</name>
    <dbReference type="NCBI Taxonomy" id="2316731"/>
    <lineage>
        <taxon>Bacteria</taxon>
        <taxon>Pseudomonadati</taxon>
        <taxon>Myxococcota</taxon>
        <taxon>Myxococcia</taxon>
        <taxon>Myxococcales</taxon>
        <taxon>Cystobacterineae</taxon>
        <taxon>Myxococcaceae</taxon>
        <taxon>Corallococcus</taxon>
    </lineage>
</organism>
<keyword evidence="2" id="KW-1185">Reference proteome</keyword>
<sequence>MDDALVRIQRLRDVVRFAQATLKAFGKMGTTDTLKIFVAPEFYFRLGDDGYPHAGLGGTKVGSVTTDNPCSVQTIIDTLRATFQTEEFRDWLIIPGTIFSHEGELTSAQRWILVTEQDTSGSDVVKKVTDWNKVDWTKTKIWDVSKDDPSILTNSVVYPLYRAHYSPFNGTVASNYFNTTVVIKGGAHLSSTDPGYVLNWKGPMSNIDVPWFGSRPRDSASRAYNLNDLDPTLRDARNNALYKTLLDQWPTVKERIFTIDGITFGLEICLDHGAGILKRMIADWTKSETEWTSLSKAYFRNDVGIDLQNVGRDALSLLTLDSTKLLQNINSLSAATSWSAPSVVSQVKGLTLDAAKIPDAKVSLAKAFARGLARLDDLNASEKQSAASGPSIDVHIISSCGIAVAPLNVCARNGGYVVHCDGSVGTWNLSAGPSRRYTLGKQVGTNLAVEPDTSKSMDVKVSADLELLPPPAAGTSWYEQRVIAYAPKPL</sequence>
<evidence type="ECO:0000313" key="1">
    <source>
        <dbReference type="EMBL" id="RKH57811.1"/>
    </source>
</evidence>
<evidence type="ECO:0000313" key="2">
    <source>
        <dbReference type="Proteomes" id="UP000272888"/>
    </source>
</evidence>
<accession>A0A3A8PSF7</accession>
<dbReference type="Proteomes" id="UP000272888">
    <property type="component" value="Unassembled WGS sequence"/>
</dbReference>
<gene>
    <name evidence="1" type="ORF">D7V93_17845</name>
</gene>
<dbReference type="EMBL" id="RAWB01000172">
    <property type="protein sequence ID" value="RKH57811.1"/>
    <property type="molecule type" value="Genomic_DNA"/>
</dbReference>
<dbReference type="AlphaFoldDB" id="A0A3A8PSF7"/>
<name>A0A3A8PSF7_9BACT</name>
<comment type="caution">
    <text evidence="1">The sequence shown here is derived from an EMBL/GenBank/DDBJ whole genome shotgun (WGS) entry which is preliminary data.</text>
</comment>
<protein>
    <submittedName>
        <fullName evidence="1">Uncharacterized protein</fullName>
    </submittedName>
</protein>
<reference evidence="2" key="1">
    <citation type="submission" date="2018-09" db="EMBL/GenBank/DDBJ databases">
        <authorList>
            <person name="Livingstone P.G."/>
            <person name="Whitworth D.E."/>
        </authorList>
    </citation>
    <scope>NUCLEOTIDE SEQUENCE [LARGE SCALE GENOMIC DNA]</scope>
    <source>
        <strain evidence="2">CA051B</strain>
    </source>
</reference>